<evidence type="ECO:0000256" key="1">
    <source>
        <dbReference type="SAM" id="MobiDB-lite"/>
    </source>
</evidence>
<proteinExistence type="predicted"/>
<sequence length="64" mass="6966">LVVPTRARASRDRSRRGASRRLLKAPTRVAVSAPVTPINYRLKQATDEDDGVGICASAKKVLIH</sequence>
<evidence type="ECO:0000313" key="2">
    <source>
        <dbReference type="WBParaSite" id="GPUH_0002219401-mRNA-1"/>
    </source>
</evidence>
<dbReference type="AlphaFoldDB" id="A0A183EMH6"/>
<accession>A0A183EMH6</accession>
<feature type="region of interest" description="Disordered" evidence="1">
    <location>
        <begin position="1"/>
        <end position="21"/>
    </location>
</feature>
<name>A0A183EMH6_9BILA</name>
<reference evidence="2" key="1">
    <citation type="submission" date="2016-06" db="UniProtKB">
        <authorList>
            <consortium name="WormBaseParasite"/>
        </authorList>
    </citation>
    <scope>IDENTIFICATION</scope>
</reference>
<organism evidence="2">
    <name type="scientific">Gongylonema pulchrum</name>
    <dbReference type="NCBI Taxonomy" id="637853"/>
    <lineage>
        <taxon>Eukaryota</taxon>
        <taxon>Metazoa</taxon>
        <taxon>Ecdysozoa</taxon>
        <taxon>Nematoda</taxon>
        <taxon>Chromadorea</taxon>
        <taxon>Rhabditida</taxon>
        <taxon>Spirurina</taxon>
        <taxon>Spiruromorpha</taxon>
        <taxon>Spiruroidea</taxon>
        <taxon>Gongylonematidae</taxon>
        <taxon>Gongylonema</taxon>
    </lineage>
</organism>
<protein>
    <submittedName>
        <fullName evidence="2">Copper-containing nitrite reductase</fullName>
    </submittedName>
</protein>
<dbReference type="WBParaSite" id="GPUH_0002219401-mRNA-1">
    <property type="protein sequence ID" value="GPUH_0002219401-mRNA-1"/>
    <property type="gene ID" value="GPUH_0002219401"/>
</dbReference>